<keyword evidence="1" id="KW-1133">Transmembrane helix</keyword>
<name>A0A2M7RJC4_9BACT</name>
<organism evidence="2 3">
    <name type="scientific">Candidatus Kerfeldbacteria bacterium CG_4_10_14_0_8_um_filter_42_10</name>
    <dbReference type="NCBI Taxonomy" id="2014248"/>
    <lineage>
        <taxon>Bacteria</taxon>
        <taxon>Candidatus Kerfeldiibacteriota</taxon>
    </lineage>
</organism>
<dbReference type="AlphaFoldDB" id="A0A2M7RJC4"/>
<gene>
    <name evidence="2" type="ORF">COY66_02355</name>
</gene>
<feature type="transmembrane region" description="Helical" evidence="1">
    <location>
        <begin position="55"/>
        <end position="78"/>
    </location>
</feature>
<dbReference type="Proteomes" id="UP000230779">
    <property type="component" value="Unassembled WGS sequence"/>
</dbReference>
<keyword evidence="1" id="KW-0472">Membrane</keyword>
<feature type="transmembrane region" description="Helical" evidence="1">
    <location>
        <begin position="99"/>
        <end position="119"/>
    </location>
</feature>
<comment type="caution">
    <text evidence="2">The sequence shown here is derived from an EMBL/GenBank/DDBJ whole genome shotgun (WGS) entry which is preliminary data.</text>
</comment>
<dbReference type="EMBL" id="PFMD01000025">
    <property type="protein sequence ID" value="PIY96858.1"/>
    <property type="molecule type" value="Genomic_DNA"/>
</dbReference>
<sequence length="346" mass="36931">MKKLLLIVLGLTFFSLFLFPVLNVQADCNPTLLLPPCTCSGNCKLNDFLALAARMAQYGLGLLTLVTIGFVIQGGFSLMTAMGSSEKIESGKKLLGGTFRGMAIVLLAWIMVNTIIFLFTGNASGLLFGGTGNPWWKFEETPISNTCDPHVANNCAYLQACTDTTGWDEQAKVGSHCWSYGTCEGGDEKICCDTGETIPQNCQAPAAGACGDLAALAQQYNALYPAADAPDLTALRNCVESNVPAAMIDQNQIYTYERDNTSCNYTHGQAVCGDCAHSQYSCHYGGVSGNQGAQGVDYNAASGYTEEQLKDTIFNVLDNQCAGLWGGRLFETDHTHVSSVGCNSNS</sequence>
<proteinExistence type="predicted"/>
<evidence type="ECO:0000256" key="1">
    <source>
        <dbReference type="SAM" id="Phobius"/>
    </source>
</evidence>
<accession>A0A2M7RJC4</accession>
<protein>
    <submittedName>
        <fullName evidence="2">Uncharacterized protein</fullName>
    </submittedName>
</protein>
<reference evidence="2 3" key="1">
    <citation type="submission" date="2017-09" db="EMBL/GenBank/DDBJ databases">
        <title>Depth-based differentiation of microbial function through sediment-hosted aquifers and enrichment of novel symbionts in the deep terrestrial subsurface.</title>
        <authorList>
            <person name="Probst A.J."/>
            <person name="Ladd B."/>
            <person name="Jarett J.K."/>
            <person name="Geller-Mcgrath D.E."/>
            <person name="Sieber C.M."/>
            <person name="Emerson J.B."/>
            <person name="Anantharaman K."/>
            <person name="Thomas B.C."/>
            <person name="Malmstrom R."/>
            <person name="Stieglmeier M."/>
            <person name="Klingl A."/>
            <person name="Woyke T."/>
            <person name="Ryan C.M."/>
            <person name="Banfield J.F."/>
        </authorList>
    </citation>
    <scope>NUCLEOTIDE SEQUENCE [LARGE SCALE GENOMIC DNA]</scope>
    <source>
        <strain evidence="2">CG_4_10_14_0_8_um_filter_42_10</strain>
    </source>
</reference>
<evidence type="ECO:0000313" key="3">
    <source>
        <dbReference type="Proteomes" id="UP000230779"/>
    </source>
</evidence>
<evidence type="ECO:0000313" key="2">
    <source>
        <dbReference type="EMBL" id="PIY96858.1"/>
    </source>
</evidence>
<keyword evidence="1" id="KW-0812">Transmembrane</keyword>